<evidence type="ECO:0000313" key="2">
    <source>
        <dbReference type="Proteomes" id="UP001207468"/>
    </source>
</evidence>
<proteinExistence type="predicted"/>
<dbReference type="Proteomes" id="UP001207468">
    <property type="component" value="Unassembled WGS sequence"/>
</dbReference>
<comment type="caution">
    <text evidence="1">The sequence shown here is derived from an EMBL/GenBank/DDBJ whole genome shotgun (WGS) entry which is preliminary data.</text>
</comment>
<organism evidence="1 2">
    <name type="scientific">Russula earlei</name>
    <dbReference type="NCBI Taxonomy" id="71964"/>
    <lineage>
        <taxon>Eukaryota</taxon>
        <taxon>Fungi</taxon>
        <taxon>Dikarya</taxon>
        <taxon>Basidiomycota</taxon>
        <taxon>Agaricomycotina</taxon>
        <taxon>Agaricomycetes</taxon>
        <taxon>Russulales</taxon>
        <taxon>Russulaceae</taxon>
        <taxon>Russula</taxon>
    </lineage>
</organism>
<gene>
    <name evidence="1" type="ORF">F5148DRAFT_1146652</name>
</gene>
<protein>
    <submittedName>
        <fullName evidence="1">Uncharacterized protein</fullName>
    </submittedName>
</protein>
<keyword evidence="2" id="KW-1185">Reference proteome</keyword>
<evidence type="ECO:0000313" key="1">
    <source>
        <dbReference type="EMBL" id="KAI9511702.1"/>
    </source>
</evidence>
<sequence length="497" mass="55510">MDQCITRSRRPTTKVQVLIDEEEARKTAKAKKATKKAMNAAKRKQKELQRENVAPTPKPTECSRPPVEEDDSVFMFADTFLWVQPPTSEFAQLGDTATSNGGCEVQVAGQTSRSESAEDPIERDESDTDQGVYPTERDDSLETYTDQGGYDKEDANGSSPISSGDEPEQNMAIQRKRHPENADTQILLSPNVDAPVHLSDLDPGPAHKVRRVHSVDGRPKAKDFGADIQDVISAAITHYRADLSTMNSYPDMVTETNWAKAAWKAGCMEKDVDMVPNVNHLHIITARSGHLRGDVKTKAKDAVANIFNFQHTYNPTVIANQCTRVAELKRDFTYIYWGFPQQTTGRSGFFKSHAIQDIINKVWFRNSSKSKPDAIIFHDRYDPFPLVAIALTLSVMECALDEWRTGSYSPVTFTVADYKHVFKDAHEMLQSFDQATKDLGILPALQKAIFTGGCVYGKFDAEEGSRSHQNSLSEDAVKKAIEEHQNGVDWSDDEDIE</sequence>
<dbReference type="EMBL" id="JAGFNK010000018">
    <property type="protein sequence ID" value="KAI9511702.1"/>
    <property type="molecule type" value="Genomic_DNA"/>
</dbReference>
<accession>A0ACC0UJN5</accession>
<reference evidence="1" key="1">
    <citation type="submission" date="2021-03" db="EMBL/GenBank/DDBJ databases">
        <title>Evolutionary priming and transition to the ectomycorrhizal habit in an iconic lineage of mushroom-forming fungi: is preadaptation a requirement?</title>
        <authorList>
            <consortium name="DOE Joint Genome Institute"/>
            <person name="Looney B.P."/>
            <person name="Miyauchi S."/>
            <person name="Morin E."/>
            <person name="Drula E."/>
            <person name="Courty P.E."/>
            <person name="Chicoki N."/>
            <person name="Fauchery L."/>
            <person name="Kohler A."/>
            <person name="Kuo A."/>
            <person name="LaButti K."/>
            <person name="Pangilinan J."/>
            <person name="Lipzen A."/>
            <person name="Riley R."/>
            <person name="Andreopoulos W."/>
            <person name="He G."/>
            <person name="Johnson J."/>
            <person name="Barry K.W."/>
            <person name="Grigoriev I.V."/>
            <person name="Nagy L."/>
            <person name="Hibbett D."/>
            <person name="Henrissat B."/>
            <person name="Matheny P.B."/>
            <person name="Labbe J."/>
            <person name="Martin A.F."/>
        </authorList>
    </citation>
    <scope>NUCLEOTIDE SEQUENCE</scope>
    <source>
        <strain evidence="1">BPL698</strain>
    </source>
</reference>
<name>A0ACC0UJN5_9AGAM</name>